<dbReference type="PRINTS" id="PR00502">
    <property type="entry name" value="NUDIXFAMILY"/>
</dbReference>
<dbReference type="GO" id="GO:0008413">
    <property type="term" value="F:8-oxo-7,8-dihydroguanosine triphosphate pyrophosphatase activity"/>
    <property type="evidence" value="ECO:0007669"/>
    <property type="project" value="TreeGrafter"/>
</dbReference>
<dbReference type="SUPFAM" id="SSF55811">
    <property type="entry name" value="Nudix"/>
    <property type="match status" value="1"/>
</dbReference>
<reference evidence="9" key="1">
    <citation type="submission" date="2020-11" db="EMBL/GenBank/DDBJ databases">
        <authorList>
            <person name="Lee S.D."/>
        </authorList>
    </citation>
    <scope>NUCLEOTIDE SEQUENCE</scope>
    <source>
        <strain evidence="9">SAP-2</strain>
    </source>
</reference>
<dbReference type="InterPro" id="IPR020476">
    <property type="entry name" value="Nudix_hydrolase"/>
</dbReference>
<keyword evidence="6" id="KW-0460">Magnesium</keyword>
<protein>
    <submittedName>
        <fullName evidence="9">Pyrimidine (Deoxy)nucleoside triphosphate diphosphatase</fullName>
    </submittedName>
</protein>
<keyword evidence="5" id="KW-0378">Hydrolase</keyword>
<dbReference type="InterPro" id="IPR029119">
    <property type="entry name" value="MutY_C"/>
</dbReference>
<dbReference type="Pfam" id="PF14815">
    <property type="entry name" value="NUDIX_4"/>
    <property type="match status" value="1"/>
</dbReference>
<dbReference type="CDD" id="cd03425">
    <property type="entry name" value="NUDIX_MutT_NudA_like"/>
    <property type="match status" value="1"/>
</dbReference>
<dbReference type="RefSeq" id="WP_194977998.1">
    <property type="nucleotide sequence ID" value="NZ_JADMKS010000004.1"/>
</dbReference>
<dbReference type="AlphaFoldDB" id="A0AA40X1Y5"/>
<dbReference type="GO" id="GO:0044716">
    <property type="term" value="F:8-oxo-GDP phosphatase activity"/>
    <property type="evidence" value="ECO:0007669"/>
    <property type="project" value="TreeGrafter"/>
</dbReference>
<name>A0AA40X1Y5_9GAMM</name>
<evidence type="ECO:0000256" key="2">
    <source>
        <dbReference type="ARBA" id="ARBA00005582"/>
    </source>
</evidence>
<dbReference type="PANTHER" id="PTHR47707:SF2">
    <property type="entry name" value="CTP PYROPHOSPHOHYDROLASE"/>
    <property type="match status" value="1"/>
</dbReference>
<dbReference type="GO" id="GO:0035539">
    <property type="term" value="F:8-oxo-7,8-dihydrodeoxyguanosine triphosphate pyrophosphatase activity"/>
    <property type="evidence" value="ECO:0007669"/>
    <property type="project" value="TreeGrafter"/>
</dbReference>
<reference evidence="9" key="2">
    <citation type="submission" date="2022-09" db="EMBL/GenBank/DDBJ databases">
        <title>Rouxiella aceris sp. nov., isolated from tree sap and emended description of the genus Rhouxiella.</title>
        <authorList>
            <person name="Kim I.S."/>
        </authorList>
    </citation>
    <scope>NUCLEOTIDE SEQUENCE</scope>
    <source>
        <strain evidence="9">SAP-2</strain>
    </source>
</reference>
<keyword evidence="4" id="KW-0227">DNA damage</keyword>
<dbReference type="InterPro" id="IPR047127">
    <property type="entry name" value="MutT-like"/>
</dbReference>
<evidence type="ECO:0000256" key="6">
    <source>
        <dbReference type="ARBA" id="ARBA00022842"/>
    </source>
</evidence>
<evidence type="ECO:0000313" key="9">
    <source>
        <dbReference type="EMBL" id="MBF6637151.1"/>
    </source>
</evidence>
<organism evidence="9 10">
    <name type="scientific">Rouxiella silvae</name>
    <dbReference type="NCBI Taxonomy" id="1646373"/>
    <lineage>
        <taxon>Bacteria</taxon>
        <taxon>Pseudomonadati</taxon>
        <taxon>Pseudomonadota</taxon>
        <taxon>Gammaproteobacteria</taxon>
        <taxon>Enterobacterales</taxon>
        <taxon>Yersiniaceae</taxon>
        <taxon>Rouxiella</taxon>
    </lineage>
</organism>
<dbReference type="PROSITE" id="PS00893">
    <property type="entry name" value="NUDIX_BOX"/>
    <property type="match status" value="1"/>
</dbReference>
<dbReference type="NCBIfam" id="NF007834">
    <property type="entry name" value="PRK10546.1"/>
    <property type="match status" value="1"/>
</dbReference>
<comment type="caution">
    <text evidence="9">The sequence shown here is derived from an EMBL/GenBank/DDBJ whole genome shotgun (WGS) entry which is preliminary data.</text>
</comment>
<proteinExistence type="inferred from homology"/>
<accession>A0AA40X1Y5</accession>
<keyword evidence="7" id="KW-0234">DNA repair</keyword>
<dbReference type="PANTHER" id="PTHR47707">
    <property type="entry name" value="8-OXO-DGTP DIPHOSPHATASE"/>
    <property type="match status" value="1"/>
</dbReference>
<evidence type="ECO:0000256" key="7">
    <source>
        <dbReference type="ARBA" id="ARBA00023204"/>
    </source>
</evidence>
<dbReference type="InterPro" id="IPR015797">
    <property type="entry name" value="NUDIX_hydrolase-like_dom_sf"/>
</dbReference>
<evidence type="ECO:0000256" key="3">
    <source>
        <dbReference type="ARBA" id="ARBA00022723"/>
    </source>
</evidence>
<evidence type="ECO:0000313" key="10">
    <source>
        <dbReference type="Proteomes" id="UP000705283"/>
    </source>
</evidence>
<evidence type="ECO:0000259" key="8">
    <source>
        <dbReference type="PROSITE" id="PS51462"/>
    </source>
</evidence>
<feature type="domain" description="Nudix hydrolase" evidence="8">
    <location>
        <begin position="2"/>
        <end position="127"/>
    </location>
</feature>
<evidence type="ECO:0000256" key="5">
    <source>
        <dbReference type="ARBA" id="ARBA00022801"/>
    </source>
</evidence>
<keyword evidence="3" id="KW-0479">Metal-binding</keyword>
<dbReference type="GO" id="GO:0006281">
    <property type="term" value="P:DNA repair"/>
    <property type="evidence" value="ECO:0007669"/>
    <property type="project" value="UniProtKB-KW"/>
</dbReference>
<evidence type="ECO:0000256" key="1">
    <source>
        <dbReference type="ARBA" id="ARBA00001946"/>
    </source>
</evidence>
<comment type="similarity">
    <text evidence="2">Belongs to the Nudix hydrolase family.</text>
</comment>
<dbReference type="Gene3D" id="3.90.79.10">
    <property type="entry name" value="Nucleoside Triphosphate Pyrophosphohydrolase"/>
    <property type="match status" value="1"/>
</dbReference>
<comment type="cofactor">
    <cofactor evidence="1">
        <name>Mg(2+)</name>
        <dbReference type="ChEBI" id="CHEBI:18420"/>
    </cofactor>
</comment>
<gene>
    <name evidence="9" type="ORF">ITX54_10855</name>
</gene>
<sequence length="136" mass="15322">MKSVEVVAAIIERDGHILLARRDGQSDLAGMWEFPGGKVEVGETQREALFRELSEELNIHAQVEKWVASNTWQQGERLIELHAWRVSGFNGNIALRCHSEVRWVAPHEAFSFPLAPADIPLLEAYIAQITQRPGLI</sequence>
<dbReference type="GO" id="GO:0044715">
    <property type="term" value="F:8-oxo-dGDP phosphatase activity"/>
    <property type="evidence" value="ECO:0007669"/>
    <property type="project" value="TreeGrafter"/>
</dbReference>
<dbReference type="GO" id="GO:0046872">
    <property type="term" value="F:metal ion binding"/>
    <property type="evidence" value="ECO:0007669"/>
    <property type="project" value="UniProtKB-KW"/>
</dbReference>
<dbReference type="Proteomes" id="UP000705283">
    <property type="component" value="Unassembled WGS sequence"/>
</dbReference>
<dbReference type="PROSITE" id="PS51462">
    <property type="entry name" value="NUDIX"/>
    <property type="match status" value="1"/>
</dbReference>
<dbReference type="InterPro" id="IPR000086">
    <property type="entry name" value="NUDIX_hydrolase_dom"/>
</dbReference>
<dbReference type="InterPro" id="IPR020084">
    <property type="entry name" value="NUDIX_hydrolase_CS"/>
</dbReference>
<dbReference type="EMBL" id="JADMKS010000004">
    <property type="protein sequence ID" value="MBF6637151.1"/>
    <property type="molecule type" value="Genomic_DNA"/>
</dbReference>
<evidence type="ECO:0000256" key="4">
    <source>
        <dbReference type="ARBA" id="ARBA00022763"/>
    </source>
</evidence>